<keyword evidence="3" id="KW-1185">Reference proteome</keyword>
<evidence type="ECO:0000313" key="2">
    <source>
        <dbReference type="EMBL" id="SDK72182.1"/>
    </source>
</evidence>
<dbReference type="RefSeq" id="WP_092630830.1">
    <property type="nucleotide sequence ID" value="NZ_FNFM01000011.1"/>
</dbReference>
<evidence type="ECO:0000256" key="1">
    <source>
        <dbReference type="SAM" id="MobiDB-lite"/>
    </source>
</evidence>
<reference evidence="3" key="1">
    <citation type="submission" date="2016-10" db="EMBL/GenBank/DDBJ databases">
        <authorList>
            <person name="Varghese N."/>
            <person name="Submissions S."/>
        </authorList>
    </citation>
    <scope>NUCLEOTIDE SEQUENCE [LARGE SCALE GENOMIC DNA]</scope>
    <source>
        <strain evidence="3">DSM 45460</strain>
    </source>
</reference>
<dbReference type="AlphaFoldDB" id="A0A1G9E7S1"/>
<gene>
    <name evidence="2" type="ORF">SAMN04487820_111173</name>
</gene>
<name>A0A1G9E7S1_ACTMZ</name>
<proteinExistence type="predicted"/>
<protein>
    <submittedName>
        <fullName evidence="2">Uncharacterized protein</fullName>
    </submittedName>
</protein>
<dbReference type="Proteomes" id="UP000199213">
    <property type="component" value="Unassembled WGS sequence"/>
</dbReference>
<accession>A0A1G9E7S1</accession>
<sequence length="106" mass="11309">MRAGSNEGTTSNETKSTLRTGGVTTPKELLNSAQRPQVFALLERTDPESGELDLYAWGVEVGGSANVFRSDGHVLAHCGSAEGARRMFGIIRDVVLVRPDETGHPA</sequence>
<evidence type="ECO:0000313" key="3">
    <source>
        <dbReference type="Proteomes" id="UP000199213"/>
    </source>
</evidence>
<organism evidence="2 3">
    <name type="scientific">Actinopolyspora mzabensis</name>
    <dbReference type="NCBI Taxonomy" id="995066"/>
    <lineage>
        <taxon>Bacteria</taxon>
        <taxon>Bacillati</taxon>
        <taxon>Actinomycetota</taxon>
        <taxon>Actinomycetes</taxon>
        <taxon>Actinopolysporales</taxon>
        <taxon>Actinopolysporaceae</taxon>
        <taxon>Actinopolyspora</taxon>
    </lineage>
</organism>
<dbReference type="OrthoDB" id="3689571at2"/>
<dbReference type="EMBL" id="FNFM01000011">
    <property type="protein sequence ID" value="SDK72182.1"/>
    <property type="molecule type" value="Genomic_DNA"/>
</dbReference>
<feature type="region of interest" description="Disordered" evidence="1">
    <location>
        <begin position="1"/>
        <end position="31"/>
    </location>
</feature>
<feature type="compositionally biased region" description="Polar residues" evidence="1">
    <location>
        <begin position="1"/>
        <end position="23"/>
    </location>
</feature>